<evidence type="ECO:0000256" key="1">
    <source>
        <dbReference type="ARBA" id="ARBA00008416"/>
    </source>
</evidence>
<keyword evidence="6" id="KW-1185">Reference proteome</keyword>
<reference evidence="5 6" key="1">
    <citation type="submission" date="2024-03" db="EMBL/GenBank/DDBJ databases">
        <title>High-quality draft genome sequence of Oceanobacter sp. wDCs-4.</title>
        <authorList>
            <person name="Dong C."/>
        </authorList>
    </citation>
    <scope>NUCLEOTIDE SEQUENCE [LARGE SCALE GENOMIC DNA]</scope>
    <source>
        <strain evidence="6">wDCs-4</strain>
    </source>
</reference>
<dbReference type="InterPro" id="IPR011051">
    <property type="entry name" value="RmlC_Cupin_sf"/>
</dbReference>
<accession>A0ABW8NKL0</accession>
<dbReference type="Gene3D" id="2.60.120.10">
    <property type="entry name" value="Jelly Rolls"/>
    <property type="match status" value="2"/>
</dbReference>
<feature type="domain" description="Quercetin 2,3-dioxygenase C-terminal cupin" evidence="4">
    <location>
        <begin position="144"/>
        <end position="231"/>
    </location>
</feature>
<dbReference type="EMBL" id="JBBKTX010000016">
    <property type="protein sequence ID" value="MFK4753396.1"/>
    <property type="molecule type" value="Genomic_DNA"/>
</dbReference>
<dbReference type="PANTHER" id="PTHR43212">
    <property type="entry name" value="QUERCETIN 2,3-DIOXYGENASE"/>
    <property type="match status" value="1"/>
</dbReference>
<comment type="similarity">
    <text evidence="1 2">Belongs to the pirin family.</text>
</comment>
<name>A0ABW8NKL0_9GAMM</name>
<evidence type="ECO:0000259" key="4">
    <source>
        <dbReference type="Pfam" id="PF17954"/>
    </source>
</evidence>
<dbReference type="InterPro" id="IPR012093">
    <property type="entry name" value="Pirin"/>
</dbReference>
<gene>
    <name evidence="5" type="ORF">WG929_13350</name>
</gene>
<proteinExistence type="inferred from homology"/>
<dbReference type="InterPro" id="IPR041602">
    <property type="entry name" value="Quercetinase_C"/>
</dbReference>
<evidence type="ECO:0000256" key="2">
    <source>
        <dbReference type="RuleBase" id="RU003457"/>
    </source>
</evidence>
<dbReference type="Proteomes" id="UP001620597">
    <property type="component" value="Unassembled WGS sequence"/>
</dbReference>
<organism evidence="5 6">
    <name type="scientific">Oceanobacter antarcticus</name>
    <dbReference type="NCBI Taxonomy" id="3133425"/>
    <lineage>
        <taxon>Bacteria</taxon>
        <taxon>Pseudomonadati</taxon>
        <taxon>Pseudomonadota</taxon>
        <taxon>Gammaproteobacteria</taxon>
        <taxon>Oceanospirillales</taxon>
        <taxon>Oceanospirillaceae</taxon>
        <taxon>Oceanobacter</taxon>
    </lineage>
</organism>
<dbReference type="PANTHER" id="PTHR43212:SF3">
    <property type="entry name" value="QUERCETIN 2,3-DIOXYGENASE"/>
    <property type="match status" value="1"/>
</dbReference>
<dbReference type="InterPro" id="IPR003829">
    <property type="entry name" value="Pirin_N_dom"/>
</dbReference>
<sequence>MIYFRPSQQRGHVNIGWLNSFHSFSFGHYHAPEHMGWGLLRVINDDTVAASAGFEAHCHRDMEIISYVLEGALRHQDSTGKTSVLKAGEIQRMTAGSGIVHSEFNQSPEAQVHFLQIWIHPNERGLEPGYQQRQVPQQGPLTAIVSPDARGNSLKIHQDVVISRLQLQPGESITLPVGSRAGYLHMIEGSAAVNVVDQPLGPGDAVGIMAATGLTLSATADTHLTALWFDLPAFHHPA</sequence>
<evidence type="ECO:0000313" key="6">
    <source>
        <dbReference type="Proteomes" id="UP001620597"/>
    </source>
</evidence>
<evidence type="ECO:0000313" key="5">
    <source>
        <dbReference type="EMBL" id="MFK4753396.1"/>
    </source>
</evidence>
<protein>
    <submittedName>
        <fullName evidence="5">Pirin family protein</fullName>
    </submittedName>
</protein>
<dbReference type="InterPro" id="IPR014710">
    <property type="entry name" value="RmlC-like_jellyroll"/>
</dbReference>
<dbReference type="Pfam" id="PF02678">
    <property type="entry name" value="Pirin"/>
    <property type="match status" value="1"/>
</dbReference>
<dbReference type="Pfam" id="PF17954">
    <property type="entry name" value="Pirin_C_2"/>
    <property type="match status" value="1"/>
</dbReference>
<feature type="domain" description="Pirin N-terminal" evidence="3">
    <location>
        <begin position="5"/>
        <end position="119"/>
    </location>
</feature>
<evidence type="ECO:0000259" key="3">
    <source>
        <dbReference type="Pfam" id="PF02678"/>
    </source>
</evidence>
<dbReference type="CDD" id="cd02910">
    <property type="entry name" value="cupin_Yhhw_N"/>
    <property type="match status" value="1"/>
</dbReference>
<comment type="caution">
    <text evidence="5">The sequence shown here is derived from an EMBL/GenBank/DDBJ whole genome shotgun (WGS) entry which is preliminary data.</text>
</comment>
<dbReference type="RefSeq" id="WP_416206440.1">
    <property type="nucleotide sequence ID" value="NZ_JBBKTX010000016.1"/>
</dbReference>
<dbReference type="SUPFAM" id="SSF51182">
    <property type="entry name" value="RmlC-like cupins"/>
    <property type="match status" value="1"/>
</dbReference>